<organism evidence="3 4">
    <name type="scientific">Rickenella mellea</name>
    <dbReference type="NCBI Taxonomy" id="50990"/>
    <lineage>
        <taxon>Eukaryota</taxon>
        <taxon>Fungi</taxon>
        <taxon>Dikarya</taxon>
        <taxon>Basidiomycota</taxon>
        <taxon>Agaricomycotina</taxon>
        <taxon>Agaricomycetes</taxon>
        <taxon>Hymenochaetales</taxon>
        <taxon>Rickenellaceae</taxon>
        <taxon>Rickenella</taxon>
    </lineage>
</organism>
<dbReference type="VEuPathDB" id="FungiDB:BD410DRAFT_899221"/>
<dbReference type="AlphaFoldDB" id="A0A4Y7PZX0"/>
<proteinExistence type="predicted"/>
<dbReference type="OrthoDB" id="3360032at2759"/>
<accession>A0A4Y7PZX0</accession>
<sequence length="316" mass="35514">MIVLPVRVWAWLRLPLRLRIRLRPPLLLLMILALMIMNACPCVANTEIINFVAGEEREVYIPDSAYWPKISAIPSTSRNTRNTLPLSLLPAHLLPGMNMSADEICEMEYGYAGYDVVGGEVDVPARRCPYEGWVVLDLDLSLQVQNGDGDGDGEVGSWADRLAWWMVRWRWRFEMFSVKVSWPASTPATFDMKVYNPYDAFRVLYPNSPPPSTNANSNQTHLKYLHILLSSSSPPSASSLSATHAHLYTPHAFHLHLTPLLHPYLPIPLSLLPTVLAIVLVACVAMGGVYPFVRRWLERVSGDARRELGEGKVKDD</sequence>
<gene>
    <name evidence="3" type="ORF">BD410DRAFT_899221</name>
</gene>
<evidence type="ECO:0000313" key="3">
    <source>
        <dbReference type="EMBL" id="TDL20943.1"/>
    </source>
</evidence>
<keyword evidence="1" id="KW-1133">Transmembrane helix</keyword>
<evidence type="ECO:0000313" key="4">
    <source>
        <dbReference type="Proteomes" id="UP000294933"/>
    </source>
</evidence>
<feature type="signal peptide" evidence="2">
    <location>
        <begin position="1"/>
        <end position="44"/>
    </location>
</feature>
<name>A0A4Y7PZX0_9AGAM</name>
<dbReference type="STRING" id="50990.A0A4Y7PZX0"/>
<keyword evidence="1" id="KW-0812">Transmembrane</keyword>
<evidence type="ECO:0000256" key="2">
    <source>
        <dbReference type="SAM" id="SignalP"/>
    </source>
</evidence>
<keyword evidence="1" id="KW-0472">Membrane</keyword>
<keyword evidence="2" id="KW-0732">Signal</keyword>
<feature type="chain" id="PRO_5021187791" evidence="2">
    <location>
        <begin position="45"/>
        <end position="316"/>
    </location>
</feature>
<feature type="transmembrane region" description="Helical" evidence="1">
    <location>
        <begin position="271"/>
        <end position="293"/>
    </location>
</feature>
<protein>
    <submittedName>
        <fullName evidence="3">Uncharacterized protein</fullName>
    </submittedName>
</protein>
<dbReference type="EMBL" id="ML170184">
    <property type="protein sequence ID" value="TDL20943.1"/>
    <property type="molecule type" value="Genomic_DNA"/>
</dbReference>
<reference evidence="3 4" key="1">
    <citation type="submission" date="2018-06" db="EMBL/GenBank/DDBJ databases">
        <title>A transcriptomic atlas of mushroom development highlights an independent origin of complex multicellularity.</title>
        <authorList>
            <consortium name="DOE Joint Genome Institute"/>
            <person name="Krizsan K."/>
            <person name="Almasi E."/>
            <person name="Merenyi Z."/>
            <person name="Sahu N."/>
            <person name="Viragh M."/>
            <person name="Koszo T."/>
            <person name="Mondo S."/>
            <person name="Kiss B."/>
            <person name="Balint B."/>
            <person name="Kues U."/>
            <person name="Barry K."/>
            <person name="Hegedus J.C."/>
            <person name="Henrissat B."/>
            <person name="Johnson J."/>
            <person name="Lipzen A."/>
            <person name="Ohm R."/>
            <person name="Nagy I."/>
            <person name="Pangilinan J."/>
            <person name="Yan J."/>
            <person name="Xiong Y."/>
            <person name="Grigoriev I.V."/>
            <person name="Hibbett D.S."/>
            <person name="Nagy L.G."/>
        </authorList>
    </citation>
    <scope>NUCLEOTIDE SEQUENCE [LARGE SCALE GENOMIC DNA]</scope>
    <source>
        <strain evidence="3 4">SZMC22713</strain>
    </source>
</reference>
<evidence type="ECO:0000256" key="1">
    <source>
        <dbReference type="SAM" id="Phobius"/>
    </source>
</evidence>
<dbReference type="Proteomes" id="UP000294933">
    <property type="component" value="Unassembled WGS sequence"/>
</dbReference>
<keyword evidence="4" id="KW-1185">Reference proteome</keyword>